<evidence type="ECO:0000256" key="4">
    <source>
        <dbReference type="ARBA" id="ARBA00022763"/>
    </source>
</evidence>
<evidence type="ECO:0000256" key="7">
    <source>
        <dbReference type="ARBA" id="ARBA00023015"/>
    </source>
</evidence>
<dbReference type="InterPro" id="IPR036286">
    <property type="entry name" value="LexA/Signal_pep-like_sf"/>
</dbReference>
<dbReference type="SUPFAM" id="SSF46785">
    <property type="entry name" value="Winged helix' DNA-binding domain"/>
    <property type="match status" value="1"/>
</dbReference>
<gene>
    <name evidence="15" type="primary">lexA_2</name>
    <name evidence="15" type="ORF">DAETH_32940</name>
</gene>
<dbReference type="PANTHER" id="PTHR33516">
    <property type="entry name" value="LEXA REPRESSOR"/>
    <property type="match status" value="1"/>
</dbReference>
<evidence type="ECO:0000259" key="14">
    <source>
        <dbReference type="Pfam" id="PF01726"/>
    </source>
</evidence>
<geneLocation type="plasmid" evidence="15 16">
    <name>pDAETH-1</name>
</geneLocation>
<dbReference type="InterPro" id="IPR015927">
    <property type="entry name" value="Peptidase_S24_S26A/B/C"/>
</dbReference>
<dbReference type="InterPro" id="IPR006199">
    <property type="entry name" value="LexA_DNA-bd_dom"/>
</dbReference>
<dbReference type="CDD" id="cd00090">
    <property type="entry name" value="HTH_ARSR"/>
    <property type="match status" value="1"/>
</dbReference>
<evidence type="ECO:0000256" key="11">
    <source>
        <dbReference type="ARBA" id="ARBA00023236"/>
    </source>
</evidence>
<proteinExistence type="inferred from homology"/>
<keyword evidence="6 12" id="KW-0068">Autocatalytic cleavage</keyword>
<dbReference type="Proteomes" id="UP001064971">
    <property type="component" value="Plasmid pDAETH-1"/>
</dbReference>
<evidence type="ECO:0000256" key="6">
    <source>
        <dbReference type="ARBA" id="ARBA00022813"/>
    </source>
</evidence>
<keyword evidence="10" id="KW-0234">DNA repair</keyword>
<dbReference type="SUPFAM" id="SSF51306">
    <property type="entry name" value="LexA/Signal peptidase"/>
    <property type="match status" value="1"/>
</dbReference>
<name>A0ABN6RIX8_9DEIO</name>
<evidence type="ECO:0000259" key="13">
    <source>
        <dbReference type="Pfam" id="PF00717"/>
    </source>
</evidence>
<dbReference type="NCBIfam" id="TIGR00498">
    <property type="entry name" value="lexA"/>
    <property type="match status" value="1"/>
</dbReference>
<dbReference type="InterPro" id="IPR011991">
    <property type="entry name" value="ArsR-like_HTH"/>
</dbReference>
<evidence type="ECO:0000256" key="8">
    <source>
        <dbReference type="ARBA" id="ARBA00023125"/>
    </source>
</evidence>
<feature type="domain" description="LexA repressor DNA-binding" evidence="14">
    <location>
        <begin position="5"/>
        <end position="56"/>
    </location>
</feature>
<evidence type="ECO:0000256" key="12">
    <source>
        <dbReference type="RuleBase" id="RU003991"/>
    </source>
</evidence>
<evidence type="ECO:0000256" key="10">
    <source>
        <dbReference type="ARBA" id="ARBA00023204"/>
    </source>
</evidence>
<dbReference type="CDD" id="cd06529">
    <property type="entry name" value="S24_LexA-like"/>
    <property type="match status" value="1"/>
</dbReference>
<dbReference type="InterPro" id="IPR036388">
    <property type="entry name" value="WH-like_DNA-bd_sf"/>
</dbReference>
<dbReference type="InterPro" id="IPR039418">
    <property type="entry name" value="LexA-like"/>
</dbReference>
<sequence>MPPRLTPLRIRLLQTIARLTQERGVPPSAEDLAQACGLGASTVSFHLKALTGLGYVTKFGRFGGLQLTDQARMVAGSGIPIYGEIAAGPPGFADQRPDEIVPSVDELLGIRPGDFFLRVRGDSMIGIGVMDGDLILARPTSEVLDGEVAVVLVQDQGVATLKRLYRFGDEVTLISENPTYARMTYPAEQIQVQGRMVARLGIAAPRVSKARD</sequence>
<dbReference type="InterPro" id="IPR006197">
    <property type="entry name" value="Peptidase_S24_LexA"/>
</dbReference>
<protein>
    <submittedName>
        <fullName evidence="15">LexA repressor</fullName>
    </submittedName>
</protein>
<keyword evidence="16" id="KW-1185">Reference proteome</keyword>
<keyword evidence="4" id="KW-0227">DNA damage</keyword>
<evidence type="ECO:0000256" key="2">
    <source>
        <dbReference type="ARBA" id="ARBA00022491"/>
    </source>
</evidence>
<dbReference type="EMBL" id="AP026561">
    <property type="protein sequence ID" value="BDP43325.1"/>
    <property type="molecule type" value="Genomic_DNA"/>
</dbReference>
<dbReference type="RefSeq" id="WP_264777818.1">
    <property type="nucleotide sequence ID" value="NZ_AP026561.1"/>
</dbReference>
<dbReference type="Pfam" id="PF01726">
    <property type="entry name" value="LexA_DNA_bind"/>
    <property type="match status" value="1"/>
</dbReference>
<keyword evidence="2" id="KW-0678">Repressor</keyword>
<evidence type="ECO:0000256" key="9">
    <source>
        <dbReference type="ARBA" id="ARBA00023163"/>
    </source>
</evidence>
<keyword evidence="15" id="KW-0614">Plasmid</keyword>
<dbReference type="Pfam" id="PF00717">
    <property type="entry name" value="Peptidase_S24"/>
    <property type="match status" value="1"/>
</dbReference>
<evidence type="ECO:0000313" key="16">
    <source>
        <dbReference type="Proteomes" id="UP001064971"/>
    </source>
</evidence>
<dbReference type="InterPro" id="IPR036390">
    <property type="entry name" value="WH_DNA-bd_sf"/>
</dbReference>
<evidence type="ECO:0000256" key="1">
    <source>
        <dbReference type="ARBA" id="ARBA00007484"/>
    </source>
</evidence>
<dbReference type="InterPro" id="IPR050077">
    <property type="entry name" value="LexA_repressor"/>
</dbReference>
<keyword evidence="9" id="KW-0804">Transcription</keyword>
<reference evidence="15" key="1">
    <citation type="submission" date="2022-07" db="EMBL/GenBank/DDBJ databases">
        <title>Complete Genome Sequence of the Radioresistant Bacterium Deinococcus aetherius ST0316, Isolated from the Air Dust collected in Lower Stratosphere above Japan.</title>
        <authorList>
            <person name="Satoh K."/>
            <person name="Hagiwara K."/>
            <person name="Katsumata K."/>
            <person name="Kubo A."/>
            <person name="Yokobori S."/>
            <person name="Yamagishi A."/>
            <person name="Oono Y."/>
            <person name="Narumi I."/>
        </authorList>
    </citation>
    <scope>NUCLEOTIDE SEQUENCE</scope>
    <source>
        <strain evidence="15">ST0316</strain>
        <plasmid evidence="15">pDAETH-1</plasmid>
    </source>
</reference>
<evidence type="ECO:0000313" key="15">
    <source>
        <dbReference type="EMBL" id="BDP43325.1"/>
    </source>
</evidence>
<keyword evidence="5 12" id="KW-0378">Hydrolase</keyword>
<keyword evidence="3" id="KW-0235">DNA replication</keyword>
<evidence type="ECO:0000256" key="3">
    <source>
        <dbReference type="ARBA" id="ARBA00022705"/>
    </source>
</evidence>
<dbReference type="PRINTS" id="PR00726">
    <property type="entry name" value="LEXASERPTASE"/>
</dbReference>
<organism evidence="15 16">
    <name type="scientific">Deinococcus aetherius</name>
    <dbReference type="NCBI Taxonomy" id="200252"/>
    <lineage>
        <taxon>Bacteria</taxon>
        <taxon>Thermotogati</taxon>
        <taxon>Deinococcota</taxon>
        <taxon>Deinococci</taxon>
        <taxon>Deinococcales</taxon>
        <taxon>Deinococcaceae</taxon>
        <taxon>Deinococcus</taxon>
    </lineage>
</organism>
<keyword evidence="7" id="KW-0805">Transcription regulation</keyword>
<keyword evidence="11" id="KW-0742">SOS response</keyword>
<dbReference type="InterPro" id="IPR006200">
    <property type="entry name" value="LexA"/>
</dbReference>
<dbReference type="Gene3D" id="2.10.109.10">
    <property type="entry name" value="Umud Fragment, subunit A"/>
    <property type="match status" value="1"/>
</dbReference>
<dbReference type="Gene3D" id="1.10.10.10">
    <property type="entry name" value="Winged helix-like DNA-binding domain superfamily/Winged helix DNA-binding domain"/>
    <property type="match status" value="1"/>
</dbReference>
<dbReference type="PANTHER" id="PTHR33516:SF2">
    <property type="entry name" value="LEXA REPRESSOR-RELATED"/>
    <property type="match status" value="1"/>
</dbReference>
<feature type="domain" description="Peptidase S24/S26A/S26B/S26C" evidence="13">
    <location>
        <begin position="80"/>
        <end position="197"/>
    </location>
</feature>
<accession>A0ABN6RIX8</accession>
<comment type="similarity">
    <text evidence="1 12">Belongs to the peptidase S24 family.</text>
</comment>
<keyword evidence="8" id="KW-0238">DNA-binding</keyword>
<evidence type="ECO:0000256" key="5">
    <source>
        <dbReference type="ARBA" id="ARBA00022801"/>
    </source>
</evidence>